<dbReference type="EC" id="2.7.11.1" evidence="2"/>
<dbReference type="GO" id="GO:0045087">
    <property type="term" value="P:innate immune response"/>
    <property type="evidence" value="ECO:0007669"/>
    <property type="project" value="UniProtKB-ARBA"/>
</dbReference>
<keyword evidence="4" id="KW-0808">Transferase</keyword>
<evidence type="ECO:0000256" key="10">
    <source>
        <dbReference type="PROSITE-ProRule" id="PRU10141"/>
    </source>
</evidence>
<proteinExistence type="evidence at transcript level"/>
<comment type="catalytic activity">
    <reaction evidence="8">
        <text>L-threonyl-[protein] + ATP = O-phospho-L-threonyl-[protein] + ADP + H(+)</text>
        <dbReference type="Rhea" id="RHEA:46608"/>
        <dbReference type="Rhea" id="RHEA-COMP:11060"/>
        <dbReference type="Rhea" id="RHEA-COMP:11605"/>
        <dbReference type="ChEBI" id="CHEBI:15378"/>
        <dbReference type="ChEBI" id="CHEBI:30013"/>
        <dbReference type="ChEBI" id="CHEBI:30616"/>
        <dbReference type="ChEBI" id="CHEBI:61977"/>
        <dbReference type="ChEBI" id="CHEBI:456216"/>
        <dbReference type="EC" id="2.7.11.1"/>
    </reaction>
</comment>
<dbReference type="InterPro" id="IPR008271">
    <property type="entry name" value="Ser/Thr_kinase_AS"/>
</dbReference>
<evidence type="ECO:0000256" key="4">
    <source>
        <dbReference type="ARBA" id="ARBA00022679"/>
    </source>
</evidence>
<evidence type="ECO:0000256" key="3">
    <source>
        <dbReference type="ARBA" id="ARBA00022527"/>
    </source>
</evidence>
<dbReference type="InterPro" id="IPR001245">
    <property type="entry name" value="Ser-Thr/Tyr_kinase_cat_dom"/>
</dbReference>
<dbReference type="InterPro" id="IPR017850">
    <property type="entry name" value="Alkaline_phosphatase_core_sf"/>
</dbReference>
<feature type="compositionally biased region" description="Polar residues" evidence="11">
    <location>
        <begin position="733"/>
        <end position="746"/>
    </location>
</feature>
<evidence type="ECO:0000256" key="6">
    <source>
        <dbReference type="ARBA" id="ARBA00022777"/>
    </source>
</evidence>
<organism evidence="13">
    <name type="scientific">Ascaris suum</name>
    <name type="common">Pig roundworm</name>
    <name type="synonym">Ascaris lumbricoides</name>
    <dbReference type="NCBI Taxonomy" id="6253"/>
    <lineage>
        <taxon>Eukaryota</taxon>
        <taxon>Metazoa</taxon>
        <taxon>Ecdysozoa</taxon>
        <taxon>Nematoda</taxon>
        <taxon>Chromadorea</taxon>
        <taxon>Rhabditida</taxon>
        <taxon>Spirurina</taxon>
        <taxon>Ascaridomorpha</taxon>
        <taxon>Ascaridoidea</taxon>
        <taxon>Ascarididae</taxon>
        <taxon>Ascaris</taxon>
    </lineage>
</organism>
<dbReference type="Pfam" id="PF02995">
    <property type="entry name" value="DUF229"/>
    <property type="match status" value="1"/>
</dbReference>
<dbReference type="Pfam" id="PF07714">
    <property type="entry name" value="PK_Tyr_Ser-Thr"/>
    <property type="match status" value="1"/>
</dbReference>
<dbReference type="Gene3D" id="1.10.533.10">
    <property type="entry name" value="Death Domain, Fas"/>
    <property type="match status" value="1"/>
</dbReference>
<keyword evidence="3" id="KW-0723">Serine/threonine-protein kinase</keyword>
<feature type="region of interest" description="Disordered" evidence="11">
    <location>
        <begin position="733"/>
        <end position="761"/>
    </location>
</feature>
<dbReference type="FunFam" id="1.10.510.10:FF:000754">
    <property type="entry name" value="Interleukin-1 receptor-associated kinase"/>
    <property type="match status" value="1"/>
</dbReference>
<evidence type="ECO:0000256" key="8">
    <source>
        <dbReference type="ARBA" id="ARBA00047899"/>
    </source>
</evidence>
<feature type="domain" description="Protein kinase" evidence="12">
    <location>
        <begin position="784"/>
        <end position="1074"/>
    </location>
</feature>
<evidence type="ECO:0000256" key="11">
    <source>
        <dbReference type="SAM" id="MobiDB-lite"/>
    </source>
</evidence>
<dbReference type="SMART" id="SM00220">
    <property type="entry name" value="S_TKc"/>
    <property type="match status" value="1"/>
</dbReference>
<evidence type="ECO:0000259" key="12">
    <source>
        <dbReference type="PROSITE" id="PS50011"/>
    </source>
</evidence>
<dbReference type="CDD" id="cd14066">
    <property type="entry name" value="STKc_IRAK"/>
    <property type="match status" value="1"/>
</dbReference>
<accession>F1KSG8</accession>
<dbReference type="Gene3D" id="1.10.510.10">
    <property type="entry name" value="Transferase(Phosphotransferase) domain 1"/>
    <property type="match status" value="1"/>
</dbReference>
<evidence type="ECO:0000256" key="5">
    <source>
        <dbReference type="ARBA" id="ARBA00022741"/>
    </source>
</evidence>
<dbReference type="SUPFAM" id="SSF56112">
    <property type="entry name" value="Protein kinase-like (PK-like)"/>
    <property type="match status" value="1"/>
</dbReference>
<dbReference type="InterPro" id="IPR004245">
    <property type="entry name" value="DUF229"/>
</dbReference>
<sequence length="1074" mass="121198">MRLSGRISRHKRQLLLLVVICAISLLALFILLMRPSKSQTSLLKKFIDEDYSVQEELLRIVMLHGDTGERSKGARSEQNTDEFIQPAAEGVQACRIPKLEINGSEVAKFFFDPEPLDCDKTNEQNWAYVDEYRCFQISVEAIKRHGEIECAVSFLHRLDDNNLKVDKVVPIRPGDLITASDYAKVSCSAKDGAVWKNLLWTLVPNSARVEELAKVKRPTDWSGLDVYFIGFDSLSQMSFRRKLPLTVKFVEEELGAVVLDGYNIVGDGTPQAFIPILTGQTEEELPLTRKRFNNANFVDVVYPFVWRNFSDAGYVTLYAEDAASVGTFTYRLKGFKNQPTDHYTRTFFQKAESMLTSMNCLGSIPLHKEWFRYMGEFMLRYNKSTPKFLLAFHSLLSHDNINLVQVADADTAEHLRKLHKSGAFDNALVIVMADHGHRFAQFRGTHQGQLEERLPFFAISLPKRFRESERGKVAWKNLKENKGRLTTPFDIHATLLDVLHWPTEDKLKTPGKTSRRSLSLFAPIPLSRTCAQAGIELHWCTCLNWESAMESDEQLNVTYMLAKAIVQTLNSFTKPERKLCARLRLMEASPSSSHSDFVFSMPFAVRKQLSSILDPGNTWETLAAVMPDINNEDVEACRRARDPESPTEILLTIWGSKGNKVIQLYNLLARTRLVRAMEVIHHLVDPKYHQWEKECVRSRAAIRSATPNGSSESLRNQGHVSIAARLSEQQSCQNASLVSSKPPQNLSNATSAASATSEPSGLFTGLQNTPLVRYEEILVATDNFAAENILGRGGYGVVYKGSWKHTQVAVKRIQAKNDSGIEHEKERLRQSLQELRTLAKYRHDNILPLYGYSLDGPEPCLVYQYMANGSLEDRILCRKGTPPLTWTQKRNIAEGSARGLHFLHSIARAPIIHGDVKSANILLDKYLEPKLGDFGLSRDGQVETGPGEKTPLIASHIKGTLAYLPPEFITSKILTTKLDVYSFGVVLLEIGTALRAYVDSREPHSLVDYVLHVQARIGKDPKKMIEALADRRYPPIDQVDSKCFLQFMRLGFQCSQKDRDLRPTFGTIVDELAD</sequence>
<evidence type="ECO:0000256" key="9">
    <source>
        <dbReference type="ARBA" id="ARBA00048679"/>
    </source>
</evidence>
<dbReference type="Pfam" id="PF00531">
    <property type="entry name" value="Death"/>
    <property type="match status" value="1"/>
</dbReference>
<feature type="binding site" evidence="10">
    <location>
        <position position="811"/>
    </location>
    <ligand>
        <name>ATP</name>
        <dbReference type="ChEBI" id="CHEBI:30616"/>
    </ligand>
</feature>
<dbReference type="Gene3D" id="3.40.720.10">
    <property type="entry name" value="Alkaline Phosphatase, subunit A"/>
    <property type="match status" value="1"/>
</dbReference>
<dbReference type="InterPro" id="IPR000719">
    <property type="entry name" value="Prot_kinase_dom"/>
</dbReference>
<keyword evidence="7 10" id="KW-0067">ATP-binding</keyword>
<protein>
    <recommendedName>
        <fullName evidence="2">non-specific serine/threonine protein kinase</fullName>
        <ecNumber evidence="2">2.7.11.1</ecNumber>
    </recommendedName>
</protein>
<dbReference type="InterPro" id="IPR017441">
    <property type="entry name" value="Protein_kinase_ATP_BS"/>
</dbReference>
<reference evidence="13" key="1">
    <citation type="journal article" date="2011" name="Genome Res.">
        <title>Deep small RNA sequencing from the nematode Ascaris reveals conservation, functional diversification, and novel developmental profiles.</title>
        <authorList>
            <person name="Wang J."/>
            <person name="Czech B."/>
            <person name="Crunk A."/>
            <person name="Wallace A."/>
            <person name="Mitreva M."/>
            <person name="Hannon G.J."/>
            <person name="Davis R.E."/>
        </authorList>
    </citation>
    <scope>NUCLEOTIDE SEQUENCE</scope>
</reference>
<dbReference type="PANTHER" id="PTHR10974">
    <property type="entry name" value="FI08016P-RELATED"/>
    <property type="match status" value="1"/>
</dbReference>
<dbReference type="PROSITE" id="PS50011">
    <property type="entry name" value="PROTEIN_KINASE_DOM"/>
    <property type="match status" value="1"/>
</dbReference>
<dbReference type="PANTHER" id="PTHR10974:SF1">
    <property type="entry name" value="FI08016P-RELATED"/>
    <property type="match status" value="1"/>
</dbReference>
<comment type="similarity">
    <text evidence="1">Belongs to the protein kinase superfamily. TKL Ser/Thr protein kinase family. Pelle subfamily.</text>
</comment>
<dbReference type="CDD" id="cd16021">
    <property type="entry name" value="ALP_like"/>
    <property type="match status" value="1"/>
</dbReference>
<dbReference type="PROSITE" id="PS00108">
    <property type="entry name" value="PROTEIN_KINASE_ST"/>
    <property type="match status" value="1"/>
</dbReference>
<dbReference type="GO" id="GO:0007165">
    <property type="term" value="P:signal transduction"/>
    <property type="evidence" value="ECO:0007669"/>
    <property type="project" value="InterPro"/>
</dbReference>
<name>F1KSG8_ASCSU</name>
<dbReference type="Gene3D" id="3.30.200.20">
    <property type="entry name" value="Phosphorylase Kinase, domain 1"/>
    <property type="match status" value="1"/>
</dbReference>
<comment type="catalytic activity">
    <reaction evidence="9">
        <text>L-seryl-[protein] + ATP = O-phospho-L-seryl-[protein] + ADP + H(+)</text>
        <dbReference type="Rhea" id="RHEA:17989"/>
        <dbReference type="Rhea" id="RHEA-COMP:9863"/>
        <dbReference type="Rhea" id="RHEA-COMP:11604"/>
        <dbReference type="ChEBI" id="CHEBI:15378"/>
        <dbReference type="ChEBI" id="CHEBI:29999"/>
        <dbReference type="ChEBI" id="CHEBI:30616"/>
        <dbReference type="ChEBI" id="CHEBI:83421"/>
        <dbReference type="ChEBI" id="CHEBI:456216"/>
        <dbReference type="EC" id="2.7.11.1"/>
    </reaction>
</comment>
<dbReference type="SUPFAM" id="SSF53649">
    <property type="entry name" value="Alkaline phosphatase-like"/>
    <property type="match status" value="1"/>
</dbReference>
<feature type="compositionally biased region" description="Low complexity" evidence="11">
    <location>
        <begin position="747"/>
        <end position="757"/>
    </location>
</feature>
<keyword evidence="6 13" id="KW-0418">Kinase</keyword>
<dbReference type="InterPro" id="IPR011029">
    <property type="entry name" value="DEATH-like_dom_sf"/>
</dbReference>
<dbReference type="EMBL" id="JI165128">
    <property type="protein sequence ID" value="ADY40822.1"/>
    <property type="molecule type" value="mRNA"/>
</dbReference>
<keyword evidence="5 10" id="KW-0547">Nucleotide-binding</keyword>
<dbReference type="InterPro" id="IPR000488">
    <property type="entry name" value="Death_dom"/>
</dbReference>
<dbReference type="GO" id="GO:0005524">
    <property type="term" value="F:ATP binding"/>
    <property type="evidence" value="ECO:0007669"/>
    <property type="project" value="UniProtKB-UniRule"/>
</dbReference>
<dbReference type="FunFam" id="3.40.720.10:FF:000017">
    <property type="entry name" value="Predicted protein"/>
    <property type="match status" value="1"/>
</dbReference>
<evidence type="ECO:0000256" key="2">
    <source>
        <dbReference type="ARBA" id="ARBA00012513"/>
    </source>
</evidence>
<evidence type="ECO:0000256" key="1">
    <source>
        <dbReference type="ARBA" id="ARBA00008718"/>
    </source>
</evidence>
<dbReference type="GO" id="GO:0004674">
    <property type="term" value="F:protein serine/threonine kinase activity"/>
    <property type="evidence" value="ECO:0007669"/>
    <property type="project" value="UniProtKB-KW"/>
</dbReference>
<evidence type="ECO:0000256" key="7">
    <source>
        <dbReference type="ARBA" id="ARBA00022840"/>
    </source>
</evidence>
<dbReference type="PROSITE" id="PS00107">
    <property type="entry name" value="PROTEIN_KINASE_ATP"/>
    <property type="match status" value="1"/>
</dbReference>
<dbReference type="GO" id="GO:0005615">
    <property type="term" value="C:extracellular space"/>
    <property type="evidence" value="ECO:0007669"/>
    <property type="project" value="TreeGrafter"/>
</dbReference>
<dbReference type="SUPFAM" id="SSF47986">
    <property type="entry name" value="DEATH domain"/>
    <property type="match status" value="1"/>
</dbReference>
<evidence type="ECO:0000313" key="13">
    <source>
        <dbReference type="EMBL" id="ADY40822.1"/>
    </source>
</evidence>
<dbReference type="AlphaFoldDB" id="F1KSG8"/>
<dbReference type="InterPro" id="IPR011009">
    <property type="entry name" value="Kinase-like_dom_sf"/>
</dbReference>